<dbReference type="InterPro" id="IPR014747">
    <property type="entry name" value="Bac_photo_RC_H_C"/>
</dbReference>
<keyword evidence="2" id="KW-1185">Reference proteome</keyword>
<accession>A0A3D8PV05</accession>
<dbReference type="RefSeq" id="WP_115749202.1">
    <property type="nucleotide sequence ID" value="NZ_PIOD01000006.1"/>
</dbReference>
<name>A0A3D8PV05_9BACI</name>
<dbReference type="GO" id="GO:0030077">
    <property type="term" value="C:plasma membrane light-harvesting complex"/>
    <property type="evidence" value="ECO:0007669"/>
    <property type="project" value="InterPro"/>
</dbReference>
<dbReference type="Proteomes" id="UP000256520">
    <property type="component" value="Unassembled WGS sequence"/>
</dbReference>
<comment type="caution">
    <text evidence="1">The sequence shown here is derived from an EMBL/GenBank/DDBJ whole genome shotgun (WGS) entry which is preliminary data.</text>
</comment>
<gene>
    <name evidence="1" type="ORF">CWR45_07270</name>
</gene>
<dbReference type="EMBL" id="PIOD01000006">
    <property type="protein sequence ID" value="RDW19854.1"/>
    <property type="molecule type" value="Genomic_DNA"/>
</dbReference>
<reference evidence="2" key="1">
    <citation type="submission" date="2017-11" db="EMBL/GenBank/DDBJ databases">
        <authorList>
            <person name="Zhu W."/>
        </authorList>
    </citation>
    <scope>NUCLEOTIDE SEQUENCE [LARGE SCALE GENOMIC DNA]</scope>
    <source>
        <strain evidence="2">CAU 1051</strain>
    </source>
</reference>
<evidence type="ECO:0008006" key="3">
    <source>
        <dbReference type="Google" id="ProtNLM"/>
    </source>
</evidence>
<dbReference type="Gene3D" id="3.90.50.10">
    <property type="entry name" value="Photosynthetic Reaction Center, subunit H, domain 2"/>
    <property type="match status" value="2"/>
</dbReference>
<dbReference type="InterPro" id="IPR011033">
    <property type="entry name" value="PRC_barrel-like_sf"/>
</dbReference>
<sequence length="242" mass="28191">MLHYTSKLMTYNIEATDGELGKIKELYFDDNKWQIRYAVVDTRKWLPGRKVLLSPASFVMVNELSENVEIEYDKEKVRNSPSLNEDSILTRDAENSLIDYYGWGRYWTGGVLGSAENSPLAIFKDPRSAEEIEAYDKNQQQMNTLDLQNLDQTIDLKVHGSDGKIGEIVDLIYDDEYWKIQYLVVRSTHFIEPKYHVYSVEDINSIEWLEQSIYVKDTVQALNENKIFDNKEEILNTIDSHS</sequence>
<proteinExistence type="predicted"/>
<protein>
    <recommendedName>
        <fullName evidence="3">PRC-barrel domain-containing protein</fullName>
    </recommendedName>
</protein>
<dbReference type="GO" id="GO:0019684">
    <property type="term" value="P:photosynthesis, light reaction"/>
    <property type="evidence" value="ECO:0007669"/>
    <property type="project" value="InterPro"/>
</dbReference>
<evidence type="ECO:0000313" key="2">
    <source>
        <dbReference type="Proteomes" id="UP000256520"/>
    </source>
</evidence>
<dbReference type="SUPFAM" id="SSF50346">
    <property type="entry name" value="PRC-barrel domain"/>
    <property type="match status" value="2"/>
</dbReference>
<dbReference type="AlphaFoldDB" id="A0A3D8PV05"/>
<dbReference type="OrthoDB" id="9793882at2"/>
<evidence type="ECO:0000313" key="1">
    <source>
        <dbReference type="EMBL" id="RDW19854.1"/>
    </source>
</evidence>
<organism evidence="1 2">
    <name type="scientific">Oceanobacillus chungangensis</name>
    <dbReference type="NCBI Taxonomy" id="1229152"/>
    <lineage>
        <taxon>Bacteria</taxon>
        <taxon>Bacillati</taxon>
        <taxon>Bacillota</taxon>
        <taxon>Bacilli</taxon>
        <taxon>Bacillales</taxon>
        <taxon>Bacillaceae</taxon>
        <taxon>Oceanobacillus</taxon>
    </lineage>
</organism>